<evidence type="ECO:0000313" key="3">
    <source>
        <dbReference type="Proteomes" id="UP001307889"/>
    </source>
</evidence>
<protein>
    <submittedName>
        <fullName evidence="2">Uncharacterized protein</fullName>
    </submittedName>
</protein>
<reference evidence="2 3" key="1">
    <citation type="submission" date="2023-09" db="EMBL/GenBank/DDBJ databases">
        <title>Nesidiocoris tenuis whole genome shotgun sequence.</title>
        <authorList>
            <person name="Shibata T."/>
            <person name="Shimoda M."/>
            <person name="Kobayashi T."/>
            <person name="Uehara T."/>
        </authorList>
    </citation>
    <scope>NUCLEOTIDE SEQUENCE [LARGE SCALE GENOMIC DNA]</scope>
    <source>
        <strain evidence="2 3">Japan</strain>
    </source>
</reference>
<sequence length="85" mass="9421">MVKPSEEGKVQTRGKRLTYLFERISLMPPSRVPSIGPADGIRRQRGFNSSKNGSHTVGVCSNTIGMGRTVRPTRTTDDLPLLPRR</sequence>
<feature type="compositionally biased region" description="Polar residues" evidence="1">
    <location>
        <begin position="46"/>
        <end position="64"/>
    </location>
</feature>
<feature type="region of interest" description="Disordered" evidence="1">
    <location>
        <begin position="28"/>
        <end position="85"/>
    </location>
</feature>
<keyword evidence="3" id="KW-1185">Reference proteome</keyword>
<evidence type="ECO:0000313" key="2">
    <source>
        <dbReference type="EMBL" id="BES93133.1"/>
    </source>
</evidence>
<name>A0ABN7ALM3_9HEMI</name>
<proteinExistence type="predicted"/>
<evidence type="ECO:0000256" key="1">
    <source>
        <dbReference type="SAM" id="MobiDB-lite"/>
    </source>
</evidence>
<organism evidence="2 3">
    <name type="scientific">Nesidiocoris tenuis</name>
    <dbReference type="NCBI Taxonomy" id="355587"/>
    <lineage>
        <taxon>Eukaryota</taxon>
        <taxon>Metazoa</taxon>
        <taxon>Ecdysozoa</taxon>
        <taxon>Arthropoda</taxon>
        <taxon>Hexapoda</taxon>
        <taxon>Insecta</taxon>
        <taxon>Pterygota</taxon>
        <taxon>Neoptera</taxon>
        <taxon>Paraneoptera</taxon>
        <taxon>Hemiptera</taxon>
        <taxon>Heteroptera</taxon>
        <taxon>Panheteroptera</taxon>
        <taxon>Cimicomorpha</taxon>
        <taxon>Miridae</taxon>
        <taxon>Dicyphina</taxon>
        <taxon>Nesidiocoris</taxon>
    </lineage>
</organism>
<gene>
    <name evidence="2" type="ORF">NTJ_05942</name>
</gene>
<dbReference type="Proteomes" id="UP001307889">
    <property type="component" value="Chromosome 4"/>
</dbReference>
<accession>A0ABN7ALM3</accession>
<dbReference type="EMBL" id="AP028912">
    <property type="protein sequence ID" value="BES93133.1"/>
    <property type="molecule type" value="Genomic_DNA"/>
</dbReference>